<sequence length="173" mass="19368">KGKSTMGGSKRKMEESFAEEGAAEGPTTDKEEYEALCNLVNAISQPMANRKLAKKVYKLIKKASKNKGQLRQGLTDVQKAIRKKEQGLVVLAGNVTPIDVYSHFPAMCEDKDYPYCFTPSREHLGLAAGHKRPSVVMMIRPSEDYQELYDEVKESMGTLVIDTDFKTKCEIDE</sequence>
<feature type="region of interest" description="Disordered" evidence="3">
    <location>
        <begin position="1"/>
        <end position="29"/>
    </location>
</feature>
<dbReference type="AlphaFoldDB" id="A0AAV5WDX3"/>
<feature type="non-terminal residue" evidence="5">
    <location>
        <position position="1"/>
    </location>
</feature>
<evidence type="ECO:0000256" key="3">
    <source>
        <dbReference type="SAM" id="MobiDB-lite"/>
    </source>
</evidence>
<dbReference type="Gene3D" id="3.30.1330.30">
    <property type="match status" value="1"/>
</dbReference>
<dbReference type="Pfam" id="PF01248">
    <property type="entry name" value="Ribosomal_L7Ae"/>
    <property type="match status" value="1"/>
</dbReference>
<comment type="caution">
    <text evidence="5">The sequence shown here is derived from an EMBL/GenBank/DDBJ whole genome shotgun (WGS) entry which is preliminary data.</text>
</comment>
<evidence type="ECO:0000256" key="2">
    <source>
        <dbReference type="ARBA" id="ARBA00023274"/>
    </source>
</evidence>
<reference evidence="5" key="1">
    <citation type="submission" date="2023-10" db="EMBL/GenBank/DDBJ databases">
        <title>Genome assembly of Pristionchus species.</title>
        <authorList>
            <person name="Yoshida K."/>
            <person name="Sommer R.J."/>
        </authorList>
    </citation>
    <scope>NUCLEOTIDE SEQUENCE</scope>
    <source>
        <strain evidence="5">RS5133</strain>
    </source>
</reference>
<evidence type="ECO:0000313" key="5">
    <source>
        <dbReference type="EMBL" id="GMT29076.1"/>
    </source>
</evidence>
<dbReference type="InterPro" id="IPR029064">
    <property type="entry name" value="Ribosomal_eL30-like_sf"/>
</dbReference>
<evidence type="ECO:0000256" key="1">
    <source>
        <dbReference type="ARBA" id="ARBA00007337"/>
    </source>
</evidence>
<dbReference type="SUPFAM" id="SSF55315">
    <property type="entry name" value="L30e-like"/>
    <property type="match status" value="1"/>
</dbReference>
<name>A0AAV5WDX3_9BILA</name>
<keyword evidence="2" id="KW-0687">Ribonucleoprotein</keyword>
<dbReference type="InterPro" id="IPR004038">
    <property type="entry name" value="Ribosomal_eL8/eL30/eS12/Gad45"/>
</dbReference>
<feature type="domain" description="Ribosomal protein eL8/eL30/eS12/Gadd45" evidence="4">
    <location>
        <begin position="55"/>
        <end position="148"/>
    </location>
</feature>
<dbReference type="Proteomes" id="UP001432322">
    <property type="component" value="Unassembled WGS sequence"/>
</dbReference>
<comment type="similarity">
    <text evidence="1">Belongs to the eukaryotic ribosomal protein eL8 family.</text>
</comment>
<evidence type="ECO:0000259" key="4">
    <source>
        <dbReference type="Pfam" id="PF01248"/>
    </source>
</evidence>
<dbReference type="PRINTS" id="PR00881">
    <property type="entry name" value="L7ARS6FAMILY"/>
</dbReference>
<gene>
    <name evidence="5" type="ORF">PFISCL1PPCAC_20373</name>
</gene>
<protein>
    <recommendedName>
        <fullName evidence="4">Ribosomal protein eL8/eL30/eS12/Gadd45 domain-containing protein</fullName>
    </recommendedName>
</protein>
<dbReference type="PANTHER" id="PTHR23105">
    <property type="entry name" value="RIBOSOMAL PROTEIN L7AE FAMILY MEMBER"/>
    <property type="match status" value="1"/>
</dbReference>
<dbReference type="GO" id="GO:0003723">
    <property type="term" value="F:RNA binding"/>
    <property type="evidence" value="ECO:0007669"/>
    <property type="project" value="InterPro"/>
</dbReference>
<dbReference type="GO" id="GO:1990904">
    <property type="term" value="C:ribonucleoprotein complex"/>
    <property type="evidence" value="ECO:0007669"/>
    <property type="project" value="UniProtKB-KW"/>
</dbReference>
<dbReference type="InterPro" id="IPR050257">
    <property type="entry name" value="eL8/uL1-like"/>
</dbReference>
<dbReference type="InterPro" id="IPR018492">
    <property type="entry name" value="Ribosomal_eL8/Nhp2"/>
</dbReference>
<evidence type="ECO:0000313" key="6">
    <source>
        <dbReference type="Proteomes" id="UP001432322"/>
    </source>
</evidence>
<accession>A0AAV5WDX3</accession>
<proteinExistence type="inferred from homology"/>
<organism evidence="5 6">
    <name type="scientific">Pristionchus fissidentatus</name>
    <dbReference type="NCBI Taxonomy" id="1538716"/>
    <lineage>
        <taxon>Eukaryota</taxon>
        <taxon>Metazoa</taxon>
        <taxon>Ecdysozoa</taxon>
        <taxon>Nematoda</taxon>
        <taxon>Chromadorea</taxon>
        <taxon>Rhabditida</taxon>
        <taxon>Rhabditina</taxon>
        <taxon>Diplogasteromorpha</taxon>
        <taxon>Diplogasteroidea</taxon>
        <taxon>Neodiplogasteridae</taxon>
        <taxon>Pristionchus</taxon>
    </lineage>
</organism>
<keyword evidence="6" id="KW-1185">Reference proteome</keyword>
<dbReference type="EMBL" id="BTSY01000005">
    <property type="protein sequence ID" value="GMT29076.1"/>
    <property type="molecule type" value="Genomic_DNA"/>
</dbReference>